<name>A0ABD0RAK7_CIRMR</name>
<reference evidence="2 3" key="1">
    <citation type="submission" date="2024-05" db="EMBL/GenBank/DDBJ databases">
        <title>Genome sequencing and assembly of Indian major carp, Cirrhinus mrigala (Hamilton, 1822).</title>
        <authorList>
            <person name="Mohindra V."/>
            <person name="Chowdhury L.M."/>
            <person name="Lal K."/>
            <person name="Jena J.K."/>
        </authorList>
    </citation>
    <scope>NUCLEOTIDE SEQUENCE [LARGE SCALE GENOMIC DNA]</scope>
    <source>
        <strain evidence="2">CM1030</strain>
        <tissue evidence="2">Blood</tissue>
    </source>
</reference>
<gene>
    <name evidence="2" type="ORF">M9458_008363</name>
</gene>
<evidence type="ECO:0000313" key="2">
    <source>
        <dbReference type="EMBL" id="KAL0194791.1"/>
    </source>
</evidence>
<dbReference type="AlphaFoldDB" id="A0ABD0RAK7"/>
<comment type="caution">
    <text evidence="2">The sequence shown here is derived from an EMBL/GenBank/DDBJ whole genome shotgun (WGS) entry which is preliminary data.</text>
</comment>
<feature type="compositionally biased region" description="Basic and acidic residues" evidence="1">
    <location>
        <begin position="177"/>
        <end position="206"/>
    </location>
</feature>
<feature type="non-terminal residue" evidence="2">
    <location>
        <position position="1"/>
    </location>
</feature>
<dbReference type="EMBL" id="JAMKFB020000004">
    <property type="protein sequence ID" value="KAL0194791.1"/>
    <property type="molecule type" value="Genomic_DNA"/>
</dbReference>
<keyword evidence="3" id="KW-1185">Reference proteome</keyword>
<proteinExistence type="predicted"/>
<accession>A0ABD0RAK7</accession>
<organism evidence="2 3">
    <name type="scientific">Cirrhinus mrigala</name>
    <name type="common">Mrigala</name>
    <dbReference type="NCBI Taxonomy" id="683832"/>
    <lineage>
        <taxon>Eukaryota</taxon>
        <taxon>Metazoa</taxon>
        <taxon>Chordata</taxon>
        <taxon>Craniata</taxon>
        <taxon>Vertebrata</taxon>
        <taxon>Euteleostomi</taxon>
        <taxon>Actinopterygii</taxon>
        <taxon>Neopterygii</taxon>
        <taxon>Teleostei</taxon>
        <taxon>Ostariophysi</taxon>
        <taxon>Cypriniformes</taxon>
        <taxon>Cyprinidae</taxon>
        <taxon>Labeoninae</taxon>
        <taxon>Labeonini</taxon>
        <taxon>Cirrhinus</taxon>
    </lineage>
</organism>
<feature type="non-terminal residue" evidence="2">
    <location>
        <position position="206"/>
    </location>
</feature>
<evidence type="ECO:0000256" key="1">
    <source>
        <dbReference type="SAM" id="MobiDB-lite"/>
    </source>
</evidence>
<protein>
    <submittedName>
        <fullName evidence="2">Uncharacterized protein</fullName>
    </submittedName>
</protein>
<feature type="region of interest" description="Disordered" evidence="1">
    <location>
        <begin position="144"/>
        <end position="206"/>
    </location>
</feature>
<dbReference type="Proteomes" id="UP001529510">
    <property type="component" value="Unassembled WGS sequence"/>
</dbReference>
<evidence type="ECO:0000313" key="3">
    <source>
        <dbReference type="Proteomes" id="UP001529510"/>
    </source>
</evidence>
<sequence>YQSDWPATHHRMKLVPSSRTSFQMDRKNQLPLPQEHWAKQSKIMLKLKERHSVVEKAQGKLGQRRQAHAKDRTFAVGDRVLVRDYRRGKKWMPGVVSVKTGPVSYTVDVGLSVHWRRHVDQMLAHQNDCDNGDEMGPVTIDVPGGNLTDSGECPMSGEALDPSLDPVPTESAQLKDSSTRDTEVVLHTPPKETKRYPERNVKPPVR</sequence>